<dbReference type="InterPro" id="IPR050216">
    <property type="entry name" value="LRR_domain-containing"/>
</dbReference>
<dbReference type="InterPro" id="IPR032675">
    <property type="entry name" value="LRR_dom_sf"/>
</dbReference>
<dbReference type="GO" id="GO:0005737">
    <property type="term" value="C:cytoplasm"/>
    <property type="evidence" value="ECO:0007669"/>
    <property type="project" value="TreeGrafter"/>
</dbReference>
<comment type="caution">
    <text evidence="6">Lacks conserved residue(s) required for the propagation of feature annotation.</text>
</comment>
<dbReference type="GO" id="GO:0061630">
    <property type="term" value="F:ubiquitin protein ligase activity"/>
    <property type="evidence" value="ECO:0007669"/>
    <property type="project" value="UniProtKB-EC"/>
</dbReference>
<organism evidence="8 9">
    <name type="scientific">Pseudomonas fluorescens</name>
    <dbReference type="NCBI Taxonomy" id="294"/>
    <lineage>
        <taxon>Bacteria</taxon>
        <taxon>Pseudomonadati</taxon>
        <taxon>Pseudomonadota</taxon>
        <taxon>Gammaproteobacteria</taxon>
        <taxon>Pseudomonadales</taxon>
        <taxon>Pseudomonadaceae</taxon>
        <taxon>Pseudomonas</taxon>
    </lineage>
</organism>
<keyword evidence="6" id="KW-1035">Host cytoplasm</keyword>
<evidence type="ECO:0000256" key="3">
    <source>
        <dbReference type="ARBA" id="ARBA00022614"/>
    </source>
</evidence>
<evidence type="ECO:0000256" key="2">
    <source>
        <dbReference type="ARBA" id="ARBA00012483"/>
    </source>
</evidence>
<dbReference type="GO" id="GO:0016567">
    <property type="term" value="P:protein ubiquitination"/>
    <property type="evidence" value="ECO:0007669"/>
    <property type="project" value="InterPro"/>
</dbReference>
<dbReference type="PANTHER" id="PTHR48051">
    <property type="match status" value="1"/>
</dbReference>
<protein>
    <recommendedName>
        <fullName evidence="2">RING-type E3 ubiquitin transferase</fullName>
        <ecNumber evidence="2">2.3.2.27</ecNumber>
    </recommendedName>
</protein>
<evidence type="ECO:0000256" key="6">
    <source>
        <dbReference type="PROSITE-ProRule" id="PRU01398"/>
    </source>
</evidence>
<keyword evidence="6" id="KW-0833">Ubl conjugation pathway</keyword>
<keyword evidence="4" id="KW-0677">Repeat</keyword>
<evidence type="ECO:0000256" key="5">
    <source>
        <dbReference type="ARBA" id="ARBA00023026"/>
    </source>
</evidence>
<keyword evidence="5" id="KW-0843">Virulence</keyword>
<dbReference type="EMBL" id="CABVJF010000002">
    <property type="protein sequence ID" value="VVP80358.1"/>
    <property type="molecule type" value="Genomic_DNA"/>
</dbReference>
<gene>
    <name evidence="8" type="ORF">PS928_00667</name>
</gene>
<dbReference type="PROSITE" id="PS52053">
    <property type="entry name" value="NEL"/>
    <property type="match status" value="1"/>
</dbReference>
<dbReference type="PANTHER" id="PTHR48051:SF1">
    <property type="entry name" value="RAS SUPPRESSOR PROTEIN 1"/>
    <property type="match status" value="1"/>
</dbReference>
<evidence type="ECO:0000313" key="9">
    <source>
        <dbReference type="Proteomes" id="UP000381378"/>
    </source>
</evidence>
<comment type="catalytic activity">
    <reaction evidence="1">
        <text>S-ubiquitinyl-[E2 ubiquitin-conjugating enzyme]-L-cysteine + [acceptor protein]-L-lysine = [E2 ubiquitin-conjugating enzyme]-L-cysteine + N(6)-ubiquitinyl-[acceptor protein]-L-lysine.</text>
        <dbReference type="EC" id="2.3.2.27"/>
    </reaction>
</comment>
<dbReference type="GO" id="GO:0005576">
    <property type="term" value="C:extracellular region"/>
    <property type="evidence" value="ECO:0007669"/>
    <property type="project" value="UniProtKB-UniRule"/>
</dbReference>
<accession>A0A5E7S365</accession>
<evidence type="ECO:0000313" key="8">
    <source>
        <dbReference type="EMBL" id="VVP80358.1"/>
    </source>
</evidence>
<dbReference type="InterPro" id="IPR029487">
    <property type="entry name" value="NEL_dom"/>
</dbReference>
<evidence type="ECO:0000259" key="7">
    <source>
        <dbReference type="PROSITE" id="PS52053"/>
    </source>
</evidence>
<dbReference type="SUPFAM" id="SSF52058">
    <property type="entry name" value="L domain-like"/>
    <property type="match status" value="1"/>
</dbReference>
<sequence length="1289" mass="143659">MNKLPHDALADPPPTPNWQMRNDLKGIVDIALPQTPGQFGEHRIKQKWGQDIDPQTTLLVTLEYDYKGHPAQAGVHQGQVASSQSLLQALLLNYQTVGDGRFGETAFGLYTPPDIGPDVRIAEKVDEFADQGSGNHQTYEGIYRQTAAQTYGPQTQLALRPADFKQWVWELALQDLYSAYLDRAWPSDEVLLAPAPYALRTSVKAAFVMSAWLQRHERRLTQKGLELTLQAAGLSPDQPWETLTISQLQAPTPVSSTVTARRLKLYRYTASDIWVFDSPSSARIMLYIPGNSSPLHDFTDAAQLRQWVVAQGRTEETKQALAAHFADEDRIDGTFHAGVLTALEGMAMYPTEHRLTKEAGFFNNDGYWDPAEYIGFDDAGAGTDPFAQLVLTMKQAALASVNTIRDDAQVNRDNLSAVVEPLVQWINRFGPLALFVPGGEGLLALAGLIDAGYGLDQAVNGETASQRSEGVTRTVFGLLNALPIAGIAALAAGDAVDIGTLAKTDHRAGKPSVAASEPHASVQPIPAVPTRLALLRGVGPSVATFSDEMLAQIGRVSAVDDDMLRLMQTGRPTTPLLADTISRFKIDRDLGPAADPELFNSRYEALQQSANAWVQLFQREYPGLPRSAIEQMLDRYGVDIQVAPDTTEALQVIKRLDSKARQYQQHVRLNRAYEGLYLRSMRNPQSDTLALHSLKNLPGWPSNLRIDVLDQSAVGRVLDRSGPLGASHVRCLIRRGDHYLHQNLQTDFYGAVLGVLSDDERSALHLASLDPASELRLKIGDRALSRSEFMFGSGRMDNGLPFEHQGLRGGWFPDPLPAGALRHQMMRLQVRDLYPEFSDTEADEMLQRAGAGAQAHLDGLQQQFQQLNTDLTGWIDQATDDIEDMDLPFIVAGDIEAQGLNEAQIEAHNLVLLHNAIQEERAVRIELADEMIDIWQKRAPQEDSHYSGSYLNGFTMNMNFEDFHRLPALNVRLDEVTGLSMRHFHLFERESMNDFLESFPNLRTLNLAGTDLRLPDIDGNLVSALPPQISRLRYLTWLNLRDTEMAFTGVMASKLSELTQLQHLDLSDNPLAVPPLVVGMNELRELDLRNTRITTCPIGIMDQPYLERLDLRENQITRVPPAVVSQAISRDRVLLQGNPLTDEDTLLRLVEHRRSTGINLWLSEPGPDYGEVIDWLRESTHEQRQARRLIWQRLAAKPQGPRFLRIMDGLSLTADFRVDYLTLQARVWRLLGEADASEELWARLVQDVEVAEVDADNPFASFTVLEDRARLYTDWVAMGRPFPISAGQP</sequence>
<comment type="similarity">
    <text evidence="6">Belongs to the LRR-containing bacterial E3 ligase family.</text>
</comment>
<evidence type="ECO:0000256" key="1">
    <source>
        <dbReference type="ARBA" id="ARBA00000900"/>
    </source>
</evidence>
<name>A0A5E7S365_PSEFL</name>
<evidence type="ECO:0000256" key="4">
    <source>
        <dbReference type="ARBA" id="ARBA00022737"/>
    </source>
</evidence>
<keyword evidence="6" id="KW-0964">Secreted</keyword>
<reference evidence="8 9" key="1">
    <citation type="submission" date="2019-09" db="EMBL/GenBank/DDBJ databases">
        <authorList>
            <person name="Chandra G."/>
            <person name="Truman W A."/>
        </authorList>
    </citation>
    <scope>NUCLEOTIDE SEQUENCE [LARGE SCALE GENOMIC DNA]</scope>
    <source>
        <strain evidence="8">PS928</strain>
    </source>
</reference>
<dbReference type="Proteomes" id="UP000381378">
    <property type="component" value="Unassembled WGS sequence"/>
</dbReference>
<dbReference type="InterPro" id="IPR046673">
    <property type="entry name" value="ToxA_N"/>
</dbReference>
<dbReference type="EC" id="2.3.2.27" evidence="2"/>
<dbReference type="Gene3D" id="3.80.10.10">
    <property type="entry name" value="Ribonuclease Inhibitor"/>
    <property type="match status" value="1"/>
</dbReference>
<dbReference type="Pfam" id="PF14496">
    <property type="entry name" value="NEL"/>
    <property type="match status" value="1"/>
</dbReference>
<feature type="domain" description="NEL" evidence="7">
    <location>
        <begin position="1167"/>
        <end position="1289"/>
    </location>
</feature>
<proteinExistence type="inferred from homology"/>
<dbReference type="OrthoDB" id="7022734at2"/>
<dbReference type="RefSeq" id="WP_150785649.1">
    <property type="nucleotide sequence ID" value="NZ_CABVJF010000002.1"/>
</dbReference>
<keyword evidence="3" id="KW-0433">Leucine-rich repeat</keyword>
<dbReference type="Pfam" id="PF20178">
    <property type="entry name" value="ToxA_N"/>
    <property type="match status" value="1"/>
</dbReference>